<dbReference type="GO" id="GO:0030435">
    <property type="term" value="P:sporulation resulting in formation of a cellular spore"/>
    <property type="evidence" value="ECO:0007669"/>
    <property type="project" value="UniProtKB-KW"/>
</dbReference>
<sequence>MMAGKPKGPKQQKQPDLPLGPEQPYGEPTSGSKKVKNRNHSRQKQNPHHDL</sequence>
<protein>
    <recommendedName>
        <fullName evidence="2">Small, acid-soluble spore protein P</fullName>
        <shortName evidence="2">SASP P</shortName>
    </recommendedName>
</protein>
<evidence type="ECO:0000256" key="3">
    <source>
        <dbReference type="SAM" id="MobiDB-lite"/>
    </source>
</evidence>
<feature type="region of interest" description="Disordered" evidence="3">
    <location>
        <begin position="1"/>
        <end position="51"/>
    </location>
</feature>
<gene>
    <name evidence="2" type="primary">sspP</name>
    <name evidence="4" type="ORF">SAMN05216389_101256</name>
</gene>
<dbReference type="STRING" id="930131.SAMN05216389_101256"/>
<evidence type="ECO:0000256" key="2">
    <source>
        <dbReference type="HAMAP-Rule" id="MF_00666"/>
    </source>
</evidence>
<keyword evidence="1 2" id="KW-0749">Sporulation</keyword>
<evidence type="ECO:0000256" key="1">
    <source>
        <dbReference type="ARBA" id="ARBA00022969"/>
    </source>
</evidence>
<dbReference type="HAMAP" id="MF_00666">
    <property type="entry name" value="SspP"/>
    <property type="match status" value="1"/>
</dbReference>
<dbReference type="AlphaFoldDB" id="A0A1H9Y8A6"/>
<dbReference type="EMBL" id="FOHE01000001">
    <property type="protein sequence ID" value="SES65151.1"/>
    <property type="molecule type" value="Genomic_DNA"/>
</dbReference>
<name>A0A1H9Y8A6_9BACI</name>
<organism evidence="4 5">
    <name type="scientific">Oceanobacillus limi</name>
    <dbReference type="NCBI Taxonomy" id="930131"/>
    <lineage>
        <taxon>Bacteria</taxon>
        <taxon>Bacillati</taxon>
        <taxon>Bacillota</taxon>
        <taxon>Bacilli</taxon>
        <taxon>Bacillales</taxon>
        <taxon>Bacillaceae</taxon>
        <taxon>Oceanobacillus</taxon>
    </lineage>
</organism>
<reference evidence="4 5" key="1">
    <citation type="submission" date="2016-10" db="EMBL/GenBank/DDBJ databases">
        <authorList>
            <person name="de Groot N.N."/>
        </authorList>
    </citation>
    <scope>NUCLEOTIDE SEQUENCE [LARGE SCALE GENOMIC DNA]</scope>
    <source>
        <strain evidence="4 5">IBRC-M 10780</strain>
    </source>
</reference>
<proteinExistence type="evidence at transcript level"/>
<accession>A0A1H9Y8A6</accession>
<dbReference type="InterPro" id="IPR012614">
    <property type="entry name" value="SASP_SspP"/>
</dbReference>
<comment type="similarity">
    <text evidence="2">Belongs to the SspP family.</text>
</comment>
<dbReference type="Proteomes" id="UP000198618">
    <property type="component" value="Unassembled WGS sequence"/>
</dbReference>
<evidence type="ECO:0000313" key="4">
    <source>
        <dbReference type="EMBL" id="SES65151.1"/>
    </source>
</evidence>
<feature type="compositionally biased region" description="Basic residues" evidence="3">
    <location>
        <begin position="33"/>
        <end position="51"/>
    </location>
</feature>
<comment type="subcellular location">
    <subcellularLocation>
        <location evidence="2">Spore core</location>
    </subcellularLocation>
</comment>
<feature type="compositionally biased region" description="Low complexity" evidence="3">
    <location>
        <begin position="1"/>
        <end position="20"/>
    </location>
</feature>
<dbReference type="Pfam" id="PF08179">
    <property type="entry name" value="SspP"/>
    <property type="match status" value="1"/>
</dbReference>
<evidence type="ECO:0000313" key="5">
    <source>
        <dbReference type="Proteomes" id="UP000198618"/>
    </source>
</evidence>
<keyword evidence="5" id="KW-1185">Reference proteome</keyword>
<dbReference type="GO" id="GO:0030436">
    <property type="term" value="P:asexual sporulation"/>
    <property type="evidence" value="ECO:0007669"/>
    <property type="project" value="UniProtKB-UniRule"/>
</dbReference>
<comment type="induction">
    <text evidence="2">Expressed only in the forespore compartment of sporulating cells.</text>
</comment>